<dbReference type="EMBL" id="FOQU01000004">
    <property type="protein sequence ID" value="SFI82485.1"/>
    <property type="molecule type" value="Genomic_DNA"/>
</dbReference>
<reference evidence="2 3" key="1">
    <citation type="submission" date="2016-10" db="EMBL/GenBank/DDBJ databases">
        <authorList>
            <person name="de Groot N.N."/>
        </authorList>
    </citation>
    <scope>NUCLEOTIDE SEQUENCE [LARGE SCALE GENOMIC DNA]</scope>
    <source>
        <strain evidence="2 3">LMG 23650</strain>
    </source>
</reference>
<feature type="domain" description="Zinc finger CGNR" evidence="1">
    <location>
        <begin position="176"/>
        <end position="217"/>
    </location>
</feature>
<gene>
    <name evidence="2" type="ORF">SAMN05192543_104353</name>
</gene>
<dbReference type="Gene3D" id="1.10.3300.10">
    <property type="entry name" value="Jann2411-like domain"/>
    <property type="match status" value="1"/>
</dbReference>
<dbReference type="PANTHER" id="PTHR35525">
    <property type="entry name" value="BLL6575 PROTEIN"/>
    <property type="match status" value="1"/>
</dbReference>
<accession>A0A1I3LDP0</accession>
<dbReference type="Pfam" id="PF07336">
    <property type="entry name" value="ABATE"/>
    <property type="match status" value="1"/>
</dbReference>
<protein>
    <submittedName>
        <fullName evidence="2">Conserved protein containing a Zn-ribbon-like motif, possibly RNA-binding</fullName>
    </submittedName>
</protein>
<organism evidence="2 3">
    <name type="scientific">Paraburkholderia megapolitana</name>
    <dbReference type="NCBI Taxonomy" id="420953"/>
    <lineage>
        <taxon>Bacteria</taxon>
        <taxon>Pseudomonadati</taxon>
        <taxon>Pseudomonadota</taxon>
        <taxon>Betaproteobacteria</taxon>
        <taxon>Burkholderiales</taxon>
        <taxon>Burkholderiaceae</taxon>
        <taxon>Paraburkholderia</taxon>
    </lineage>
</organism>
<dbReference type="InterPro" id="IPR023286">
    <property type="entry name" value="ABATE_dom_sf"/>
</dbReference>
<dbReference type="STRING" id="420953.SAMN05192543_104353"/>
<dbReference type="Proteomes" id="UP000199548">
    <property type="component" value="Unassembled WGS sequence"/>
</dbReference>
<evidence type="ECO:0000313" key="3">
    <source>
        <dbReference type="Proteomes" id="UP000199548"/>
    </source>
</evidence>
<evidence type="ECO:0000259" key="1">
    <source>
        <dbReference type="Pfam" id="PF11706"/>
    </source>
</evidence>
<name>A0A1I3LDP0_9BURK</name>
<dbReference type="InterPro" id="IPR010852">
    <property type="entry name" value="ABATE"/>
</dbReference>
<sequence>MVTMCNHHFTLVRDMNYRQIPAIFVADAPGLDFLNSVATPVDEEVDWISDGEGLLAWLEQAGMVSRTVLETMRVQSTAIELDEIAAQARGLREWFREFVQKRKGKPLSAKNLRELEPLNQLLERDERYSEIVASERDDETVFEFRETRRWHSAQSLLLPLAEAMAKLVCDEDFTQVKACEGPRCTLMFADHTRGHARRWCSMAICGNRAKVAAHRRRLKEQAAS</sequence>
<keyword evidence="3" id="KW-1185">Reference proteome</keyword>
<dbReference type="InterPro" id="IPR021005">
    <property type="entry name" value="Znf_CGNR"/>
</dbReference>
<proteinExistence type="predicted"/>
<evidence type="ECO:0000313" key="2">
    <source>
        <dbReference type="EMBL" id="SFI82485.1"/>
    </source>
</evidence>
<dbReference type="PANTHER" id="PTHR35525:SF3">
    <property type="entry name" value="BLL6575 PROTEIN"/>
    <property type="match status" value="1"/>
</dbReference>
<dbReference type="Pfam" id="PF11706">
    <property type="entry name" value="zf-CGNR"/>
    <property type="match status" value="1"/>
</dbReference>
<dbReference type="SUPFAM" id="SSF160904">
    <property type="entry name" value="Jann2411-like"/>
    <property type="match status" value="1"/>
</dbReference>
<dbReference type="AlphaFoldDB" id="A0A1I3LDP0"/>